<accession>A0A7J7MF07</accession>
<comment type="similarity">
    <text evidence="1">Belongs to the PPR family. P subfamily.</text>
</comment>
<dbReference type="PROSITE" id="PS51375">
    <property type="entry name" value="PPR"/>
    <property type="match status" value="1"/>
</dbReference>
<name>A0A7J7MF07_9MAGN</name>
<evidence type="ECO:0000256" key="3">
    <source>
        <dbReference type="PROSITE-ProRule" id="PRU00708"/>
    </source>
</evidence>
<protein>
    <recommendedName>
        <fullName evidence="6">Pentatricopeptide repeat-containing protein</fullName>
    </recommendedName>
</protein>
<keyword evidence="2" id="KW-0677">Repeat</keyword>
<dbReference type="InterPro" id="IPR002885">
    <property type="entry name" value="PPR_rpt"/>
</dbReference>
<gene>
    <name evidence="4" type="ORF">GIB67_003641</name>
</gene>
<evidence type="ECO:0000313" key="5">
    <source>
        <dbReference type="Proteomes" id="UP000541444"/>
    </source>
</evidence>
<evidence type="ECO:0000256" key="2">
    <source>
        <dbReference type="ARBA" id="ARBA00022737"/>
    </source>
</evidence>
<dbReference type="OrthoDB" id="1934535at2759"/>
<dbReference type="PANTHER" id="PTHR47941">
    <property type="entry name" value="PENTATRICOPEPTIDE REPEAT-CONTAINING PROTEIN 3, MITOCHONDRIAL"/>
    <property type="match status" value="1"/>
</dbReference>
<evidence type="ECO:0008006" key="6">
    <source>
        <dbReference type="Google" id="ProtNLM"/>
    </source>
</evidence>
<dbReference type="EMBL" id="JACGCM010001564">
    <property type="protein sequence ID" value="KAF6153451.1"/>
    <property type="molecule type" value="Genomic_DNA"/>
</dbReference>
<comment type="caution">
    <text evidence="4">The sequence shown here is derived from an EMBL/GenBank/DDBJ whole genome shotgun (WGS) entry which is preliminary data.</text>
</comment>
<feature type="repeat" description="PPR" evidence="3">
    <location>
        <begin position="13"/>
        <end position="47"/>
    </location>
</feature>
<proteinExistence type="inferred from homology"/>
<reference evidence="4 5" key="1">
    <citation type="journal article" date="2020" name="IScience">
        <title>Genome Sequencing of the Endangered Kingdonia uniflora (Circaeasteraceae, Ranunculales) Reveals Potential Mechanisms of Evolutionary Specialization.</title>
        <authorList>
            <person name="Sun Y."/>
            <person name="Deng T."/>
            <person name="Zhang A."/>
            <person name="Moore M.J."/>
            <person name="Landis J.B."/>
            <person name="Lin N."/>
            <person name="Zhang H."/>
            <person name="Zhang X."/>
            <person name="Huang J."/>
            <person name="Zhang X."/>
            <person name="Sun H."/>
            <person name="Wang H."/>
        </authorList>
    </citation>
    <scope>NUCLEOTIDE SEQUENCE [LARGE SCALE GENOMIC DNA]</scope>
    <source>
        <strain evidence="4">TB1705</strain>
        <tissue evidence="4">Leaf</tissue>
    </source>
</reference>
<sequence>MFRTMNSVRIRPDVSTFTALTKCFCQMGKVDFGFSVVGNIFKSGFEADIVIFTTLLKGLFKENRVKMQSSCFTKLQRTGIRVILLLI</sequence>
<evidence type="ECO:0000313" key="4">
    <source>
        <dbReference type="EMBL" id="KAF6153451.1"/>
    </source>
</evidence>
<organism evidence="4 5">
    <name type="scientific">Kingdonia uniflora</name>
    <dbReference type="NCBI Taxonomy" id="39325"/>
    <lineage>
        <taxon>Eukaryota</taxon>
        <taxon>Viridiplantae</taxon>
        <taxon>Streptophyta</taxon>
        <taxon>Embryophyta</taxon>
        <taxon>Tracheophyta</taxon>
        <taxon>Spermatophyta</taxon>
        <taxon>Magnoliopsida</taxon>
        <taxon>Ranunculales</taxon>
        <taxon>Circaeasteraceae</taxon>
        <taxon>Kingdonia</taxon>
    </lineage>
</organism>
<dbReference type="Gene3D" id="1.25.40.10">
    <property type="entry name" value="Tetratricopeptide repeat domain"/>
    <property type="match status" value="1"/>
</dbReference>
<dbReference type="NCBIfam" id="TIGR00756">
    <property type="entry name" value="PPR"/>
    <property type="match status" value="1"/>
</dbReference>
<dbReference type="Proteomes" id="UP000541444">
    <property type="component" value="Unassembled WGS sequence"/>
</dbReference>
<dbReference type="InterPro" id="IPR011990">
    <property type="entry name" value="TPR-like_helical_dom_sf"/>
</dbReference>
<keyword evidence="5" id="KW-1185">Reference proteome</keyword>
<evidence type="ECO:0000256" key="1">
    <source>
        <dbReference type="ARBA" id="ARBA00007626"/>
    </source>
</evidence>
<dbReference type="AlphaFoldDB" id="A0A7J7MF07"/>